<keyword evidence="1" id="KW-0812">Transmembrane</keyword>
<gene>
    <name evidence="2" type="ORF">L2X98_21595</name>
</gene>
<proteinExistence type="predicted"/>
<keyword evidence="3" id="KW-1185">Reference proteome</keyword>
<evidence type="ECO:0000313" key="2">
    <source>
        <dbReference type="EMBL" id="UUT36528.1"/>
    </source>
</evidence>
<evidence type="ECO:0000313" key="3">
    <source>
        <dbReference type="Proteomes" id="UP001054811"/>
    </source>
</evidence>
<protein>
    <submittedName>
        <fullName evidence="2">DUF2127 domain-containing protein</fullName>
    </submittedName>
</protein>
<reference evidence="2" key="1">
    <citation type="submission" date="2022-01" db="EMBL/GenBank/DDBJ databases">
        <title>Microbacterium eymi and Microbacterium rhizovicinus sp. nov., isolated from the rhizospheric soil of Elymus tsukushiensis, a plant native to the Dokdo Islands, Republic of Korea.</title>
        <authorList>
            <person name="Hwang Y.J."/>
        </authorList>
    </citation>
    <scope>NUCLEOTIDE SEQUENCE</scope>
    <source>
        <strain evidence="2">KUDC0405</strain>
    </source>
</reference>
<name>A0ABY5NMV7_9MICO</name>
<feature type="transmembrane region" description="Helical" evidence="1">
    <location>
        <begin position="48"/>
        <end position="68"/>
    </location>
</feature>
<dbReference type="InterPro" id="IPR021125">
    <property type="entry name" value="DUF2127"/>
</dbReference>
<accession>A0ABY5NMV7</accession>
<keyword evidence="1" id="KW-0472">Membrane</keyword>
<dbReference type="Proteomes" id="UP001054811">
    <property type="component" value="Chromosome"/>
</dbReference>
<dbReference type="Pfam" id="PF09900">
    <property type="entry name" value="DUF2127"/>
    <property type="match status" value="1"/>
</dbReference>
<dbReference type="EMBL" id="CP091139">
    <property type="protein sequence ID" value="UUT36528.1"/>
    <property type="molecule type" value="Genomic_DNA"/>
</dbReference>
<feature type="transmembrane region" description="Helical" evidence="1">
    <location>
        <begin position="7"/>
        <end position="28"/>
    </location>
</feature>
<keyword evidence="1" id="KW-1133">Transmembrane helix</keyword>
<evidence type="ECO:0000256" key="1">
    <source>
        <dbReference type="SAM" id="Phobius"/>
    </source>
</evidence>
<organism evidence="2 3">
    <name type="scientific">Microbacterium elymi</name>
    <dbReference type="NCBI Taxonomy" id="2909587"/>
    <lineage>
        <taxon>Bacteria</taxon>
        <taxon>Bacillati</taxon>
        <taxon>Actinomycetota</taxon>
        <taxon>Actinomycetes</taxon>
        <taxon>Micrococcales</taxon>
        <taxon>Microbacteriaceae</taxon>
        <taxon>Microbacterium</taxon>
    </lineage>
</organism>
<sequence>MKGLDGVLELIGGVLFLVLTPSQISQIVQVLTQHELSEDPHDLIANALVRFAASLDVSAALFGAIYLLPTGR</sequence>